<keyword evidence="4" id="KW-0804">Transcription</keyword>
<accession>A0ABR0WA97</accession>
<reference evidence="9 10" key="1">
    <citation type="journal article" date="2021" name="Comput. Struct. Biotechnol. J.">
        <title>De novo genome assembly of the potent medicinal plant Rehmannia glutinosa using nanopore technology.</title>
        <authorList>
            <person name="Ma L."/>
            <person name="Dong C."/>
            <person name="Song C."/>
            <person name="Wang X."/>
            <person name="Zheng X."/>
            <person name="Niu Y."/>
            <person name="Chen S."/>
            <person name="Feng W."/>
        </authorList>
    </citation>
    <scope>NUCLEOTIDE SEQUENCE [LARGE SCALE GENOMIC DNA]</scope>
    <source>
        <strain evidence="9">DH-2019</strain>
    </source>
</reference>
<feature type="domain" description="MADS-box" evidence="8">
    <location>
        <begin position="1"/>
        <end position="49"/>
    </location>
</feature>
<dbReference type="SUPFAM" id="SSF55455">
    <property type="entry name" value="SRF-like"/>
    <property type="match status" value="1"/>
</dbReference>
<dbReference type="Gene3D" id="3.40.1810.10">
    <property type="entry name" value="Transcription factor, MADS-box"/>
    <property type="match status" value="1"/>
</dbReference>
<dbReference type="PANTHER" id="PTHR33780:SF10">
    <property type="entry name" value="TRANSMEMBRANE PROTEIN"/>
    <property type="match status" value="1"/>
</dbReference>
<gene>
    <name evidence="9" type="ORF">DH2020_024126</name>
</gene>
<feature type="compositionally biased region" description="Basic and acidic residues" evidence="6">
    <location>
        <begin position="213"/>
        <end position="225"/>
    </location>
</feature>
<evidence type="ECO:0000256" key="4">
    <source>
        <dbReference type="ARBA" id="ARBA00023163"/>
    </source>
</evidence>
<comment type="subcellular location">
    <subcellularLocation>
        <location evidence="1">Nucleus</location>
    </subcellularLocation>
</comment>
<keyword evidence="7" id="KW-0472">Membrane</keyword>
<dbReference type="PANTHER" id="PTHR33780">
    <property type="entry name" value="EXPRESSED PROTEIN"/>
    <property type="match status" value="1"/>
</dbReference>
<proteinExistence type="predicted"/>
<dbReference type="PRINTS" id="PR00404">
    <property type="entry name" value="MADSDOMAIN"/>
</dbReference>
<evidence type="ECO:0000313" key="9">
    <source>
        <dbReference type="EMBL" id="KAK6143778.1"/>
    </source>
</evidence>
<comment type="caution">
    <text evidence="9">The sequence shown here is derived from an EMBL/GenBank/DDBJ whole genome shotgun (WGS) entry which is preliminary data.</text>
</comment>
<dbReference type="SMART" id="SM00432">
    <property type="entry name" value="MADS"/>
    <property type="match status" value="1"/>
</dbReference>
<evidence type="ECO:0000256" key="3">
    <source>
        <dbReference type="ARBA" id="ARBA00023125"/>
    </source>
</evidence>
<feature type="region of interest" description="Disordered" evidence="6">
    <location>
        <begin position="207"/>
        <end position="230"/>
    </location>
</feature>
<dbReference type="Proteomes" id="UP001318860">
    <property type="component" value="Unassembled WGS sequence"/>
</dbReference>
<sequence>MGRSKLKMEMISNQKSRNLTFKKRKDGLIKKLHEFTTLCDVDACMIIYNGPVQEQKDHATAVEQQDYIWPQNRDEVRRIIDLYKARKQGNYNNKTCGLSDFFQERKRKAEEQLLKLKKNNMEAKYPVWDDFFNFLTESQLRQFGVGLNSKVESVKSRIELLKTSVKSRIFTHQQYGYPPPGQFYPPPPPYDDLYGYMPLPPYQQYLSPYSDDSSTRRNDTKKEDDGPIGGSKKSTVAIICLAIVAVAVLSFFLFKCWQKKKREEQYARLLKLFEEDDELELELGLRD</sequence>
<dbReference type="InterPro" id="IPR033897">
    <property type="entry name" value="SRF-like_MADS-box"/>
</dbReference>
<dbReference type="EMBL" id="JABTTQ020000013">
    <property type="protein sequence ID" value="KAK6143778.1"/>
    <property type="molecule type" value="Genomic_DNA"/>
</dbReference>
<evidence type="ECO:0000256" key="5">
    <source>
        <dbReference type="ARBA" id="ARBA00023242"/>
    </source>
</evidence>
<keyword evidence="2" id="KW-0805">Transcription regulation</keyword>
<evidence type="ECO:0000313" key="10">
    <source>
        <dbReference type="Proteomes" id="UP001318860"/>
    </source>
</evidence>
<evidence type="ECO:0000256" key="1">
    <source>
        <dbReference type="ARBA" id="ARBA00004123"/>
    </source>
</evidence>
<keyword evidence="7" id="KW-0812">Transmembrane</keyword>
<dbReference type="InterPro" id="IPR002100">
    <property type="entry name" value="TF_MADSbox"/>
</dbReference>
<protein>
    <recommendedName>
        <fullName evidence="8">MADS-box domain-containing protein</fullName>
    </recommendedName>
</protein>
<organism evidence="9 10">
    <name type="scientific">Rehmannia glutinosa</name>
    <name type="common">Chinese foxglove</name>
    <dbReference type="NCBI Taxonomy" id="99300"/>
    <lineage>
        <taxon>Eukaryota</taxon>
        <taxon>Viridiplantae</taxon>
        <taxon>Streptophyta</taxon>
        <taxon>Embryophyta</taxon>
        <taxon>Tracheophyta</taxon>
        <taxon>Spermatophyta</taxon>
        <taxon>Magnoliopsida</taxon>
        <taxon>eudicotyledons</taxon>
        <taxon>Gunneridae</taxon>
        <taxon>Pentapetalae</taxon>
        <taxon>asterids</taxon>
        <taxon>lamiids</taxon>
        <taxon>Lamiales</taxon>
        <taxon>Orobanchaceae</taxon>
        <taxon>Rehmannieae</taxon>
        <taxon>Rehmannia</taxon>
    </lineage>
</organism>
<evidence type="ECO:0000259" key="8">
    <source>
        <dbReference type="PROSITE" id="PS50066"/>
    </source>
</evidence>
<name>A0ABR0WA97_REHGL</name>
<keyword evidence="10" id="KW-1185">Reference proteome</keyword>
<feature type="transmembrane region" description="Helical" evidence="7">
    <location>
        <begin position="236"/>
        <end position="254"/>
    </location>
</feature>
<evidence type="ECO:0000256" key="7">
    <source>
        <dbReference type="SAM" id="Phobius"/>
    </source>
</evidence>
<evidence type="ECO:0000256" key="6">
    <source>
        <dbReference type="SAM" id="MobiDB-lite"/>
    </source>
</evidence>
<keyword evidence="5" id="KW-0539">Nucleus</keyword>
<dbReference type="Pfam" id="PF00319">
    <property type="entry name" value="SRF-TF"/>
    <property type="match status" value="1"/>
</dbReference>
<keyword evidence="3" id="KW-0238">DNA-binding</keyword>
<dbReference type="PROSITE" id="PS50066">
    <property type="entry name" value="MADS_BOX_2"/>
    <property type="match status" value="1"/>
</dbReference>
<keyword evidence="7" id="KW-1133">Transmembrane helix</keyword>
<dbReference type="InterPro" id="IPR036879">
    <property type="entry name" value="TF_MADSbox_sf"/>
</dbReference>
<evidence type="ECO:0000256" key="2">
    <source>
        <dbReference type="ARBA" id="ARBA00023015"/>
    </source>
</evidence>
<dbReference type="CDD" id="cd00266">
    <property type="entry name" value="MADS_SRF_like"/>
    <property type="match status" value="1"/>
</dbReference>